<evidence type="ECO:0000256" key="9">
    <source>
        <dbReference type="RuleBase" id="RU364059"/>
    </source>
</evidence>
<evidence type="ECO:0000256" key="7">
    <source>
        <dbReference type="ARBA" id="ARBA00023242"/>
    </source>
</evidence>
<organism evidence="12 13">
    <name type="scientific">Oreochromis aureus</name>
    <name type="common">Israeli tilapia</name>
    <name type="synonym">Chromis aureus</name>
    <dbReference type="NCBI Taxonomy" id="47969"/>
    <lineage>
        <taxon>Eukaryota</taxon>
        <taxon>Metazoa</taxon>
        <taxon>Chordata</taxon>
        <taxon>Craniata</taxon>
        <taxon>Vertebrata</taxon>
        <taxon>Euteleostomi</taxon>
        <taxon>Actinopterygii</taxon>
        <taxon>Neopterygii</taxon>
        <taxon>Teleostei</taxon>
        <taxon>Neoteleostei</taxon>
        <taxon>Acanthomorphata</taxon>
        <taxon>Ovalentaria</taxon>
        <taxon>Cichlomorphae</taxon>
        <taxon>Cichliformes</taxon>
        <taxon>Cichlidae</taxon>
        <taxon>African cichlids</taxon>
        <taxon>Pseudocrenilabrinae</taxon>
        <taxon>Oreochromini</taxon>
        <taxon>Oreochromis</taxon>
    </lineage>
</organism>
<evidence type="ECO:0000256" key="10">
    <source>
        <dbReference type="SAM" id="MobiDB-lite"/>
    </source>
</evidence>
<feature type="region of interest" description="Disordered" evidence="10">
    <location>
        <begin position="507"/>
        <end position="531"/>
    </location>
</feature>
<evidence type="ECO:0000259" key="11">
    <source>
        <dbReference type="Pfam" id="PF10744"/>
    </source>
</evidence>
<reference evidence="12" key="1">
    <citation type="submission" date="2025-08" db="UniProtKB">
        <authorList>
            <consortium name="Ensembl"/>
        </authorList>
    </citation>
    <scope>IDENTIFICATION</scope>
</reference>
<name>A0A668U5L9_OREAU</name>
<keyword evidence="4 9" id="KW-0805">Transcription regulation</keyword>
<dbReference type="GO" id="GO:0042809">
    <property type="term" value="F:nuclear vitamin D receptor binding"/>
    <property type="evidence" value="ECO:0007669"/>
    <property type="project" value="TreeGrafter"/>
</dbReference>
<dbReference type="Proteomes" id="UP000472276">
    <property type="component" value="Unassembled WGS sequence"/>
</dbReference>
<dbReference type="GO" id="GO:0016592">
    <property type="term" value="C:mediator complex"/>
    <property type="evidence" value="ECO:0007669"/>
    <property type="project" value="InterPro"/>
</dbReference>
<dbReference type="PANTHER" id="PTHR12881:SF4">
    <property type="entry name" value="MEDIATOR OF RNA POLYMERASE II TRANSCRIPTION SUBUNIT 1"/>
    <property type="match status" value="1"/>
</dbReference>
<feature type="region of interest" description="Disordered" evidence="10">
    <location>
        <begin position="569"/>
        <end position="594"/>
    </location>
</feature>
<comment type="function">
    <text evidence="9">Component of the Mediator complex, a coactivator involved in the regulated transcription of nearly all RNA polymerase II-dependent genes. Mediator functions as a bridge to convey information from gene-specific regulatory proteins to the basal RNA polymerase II transcription machinery. Mediator is recruited to promoters by direct interactions with regulatory proteins and serves as a scaffold for the assembly of a functional preinitiation complex with RNA polymerase II and the general transcription factors.</text>
</comment>
<evidence type="ECO:0000256" key="4">
    <source>
        <dbReference type="ARBA" id="ARBA00023015"/>
    </source>
</evidence>
<proteinExistence type="inferred from homology"/>
<dbReference type="PANTHER" id="PTHR12881">
    <property type="entry name" value="MEDIATOR OF RNA POLYMERASE II TRANSCRIPTION SUBUNIT 1"/>
    <property type="match status" value="1"/>
</dbReference>
<keyword evidence="5 9" id="KW-0010">Activator</keyword>
<dbReference type="CTD" id="553663"/>
<dbReference type="InterPro" id="IPR051999">
    <property type="entry name" value="Mediator_complex_subunit_1"/>
</dbReference>
<evidence type="ECO:0000256" key="3">
    <source>
        <dbReference type="ARBA" id="ARBA00020612"/>
    </source>
</evidence>
<protein>
    <recommendedName>
        <fullName evidence="3 9">Mediator of RNA polymerase II transcription subunit 1</fullName>
    </recommendedName>
    <alternativeName>
        <fullName evidence="8 9">Mediator complex subunit 1</fullName>
    </alternativeName>
</protein>
<evidence type="ECO:0000313" key="12">
    <source>
        <dbReference type="Ensembl" id="ENSOABP00000035159.2"/>
    </source>
</evidence>
<gene>
    <name evidence="12" type="primary">med1l</name>
</gene>
<keyword evidence="13" id="KW-1185">Reference proteome</keyword>
<dbReference type="GO" id="GO:0097067">
    <property type="term" value="P:cellular response to thyroid hormone stimulus"/>
    <property type="evidence" value="ECO:0007669"/>
    <property type="project" value="TreeGrafter"/>
</dbReference>
<dbReference type="GO" id="GO:0045944">
    <property type="term" value="P:positive regulation of transcription by RNA polymerase II"/>
    <property type="evidence" value="ECO:0007669"/>
    <property type="project" value="UniProtKB-ARBA"/>
</dbReference>
<dbReference type="InterPro" id="IPR019680">
    <property type="entry name" value="Mediator_Med1"/>
</dbReference>
<reference evidence="12" key="2">
    <citation type="submission" date="2025-09" db="UniProtKB">
        <authorList>
            <consortium name="Ensembl"/>
        </authorList>
    </citation>
    <scope>IDENTIFICATION</scope>
</reference>
<evidence type="ECO:0000256" key="8">
    <source>
        <dbReference type="ARBA" id="ARBA00031254"/>
    </source>
</evidence>
<dbReference type="Pfam" id="PF10744">
    <property type="entry name" value="Med1"/>
    <property type="match status" value="1"/>
</dbReference>
<dbReference type="AlphaFoldDB" id="A0A668U5L9"/>
<keyword evidence="6 9" id="KW-0804">Transcription</keyword>
<dbReference type="GO" id="GO:0003712">
    <property type="term" value="F:transcription coregulator activity"/>
    <property type="evidence" value="ECO:0007669"/>
    <property type="project" value="InterPro"/>
</dbReference>
<dbReference type="OMA" id="QRPWTET"/>
<dbReference type="KEGG" id="oau:116310341"/>
<accession>A0A668U5L9</accession>
<dbReference type="GO" id="GO:0042974">
    <property type="term" value="F:nuclear retinoic acid receptor binding"/>
    <property type="evidence" value="ECO:0007669"/>
    <property type="project" value="TreeGrafter"/>
</dbReference>
<dbReference type="Ensembl" id="ENSOABT00000036128.2">
    <property type="protein sequence ID" value="ENSOABP00000035159.2"/>
    <property type="gene ID" value="ENSOABG00000016185.2"/>
</dbReference>
<comment type="subcellular location">
    <subcellularLocation>
        <location evidence="1 9">Nucleus</location>
    </subcellularLocation>
</comment>
<evidence type="ECO:0000256" key="5">
    <source>
        <dbReference type="ARBA" id="ARBA00023159"/>
    </source>
</evidence>
<evidence type="ECO:0000256" key="6">
    <source>
        <dbReference type="ARBA" id="ARBA00023163"/>
    </source>
</evidence>
<feature type="domain" description="Mediator complex subunit Med1" evidence="11">
    <location>
        <begin position="48"/>
        <end position="408"/>
    </location>
</feature>
<evidence type="ECO:0000256" key="1">
    <source>
        <dbReference type="ARBA" id="ARBA00004123"/>
    </source>
</evidence>
<sequence>MPVMMNRLIIPDLRLKFAEKTWADTFQLVRRCMEKSRDESSSREPLERSLEKLQEESNVCTINTTKLRLEIIAKQQGMSFHFAEATCYLSADLFYVEVLLLPCGEVEEVKVVLHGESPVPSESLLQLLRSKNFAAFSLKLQGLFAQYNIPGDNEMKLKLLASLQCLGKDLRKISHLPREQKYSDPEMDLINNGRIGDLIMGKEDCPFTIRFFISPTNGTKTLVSGKLKDLNPVVQAAQVTVVVSNMTHKLQMASVVPQPPQLDPQGYPVFVPLNEVPNEMLPACFLLKLQPAMPMMPSFVKKLSQITDVTVADVDLQWAPLPTLLMRDSLSANSSWEMTCESKMIFTVPLPGGVMHSYIFPGAAWDVPAHRGAVVDSVPFTHPGHVPALLELLRHQCTINTLLRSCFTFHCASPGSVCGLHFEVLPESDSSFSVTFQPPDADSLGVLLVNVLKPHQITCSLFGANARDPSVNEYLSSVITSCMSIPETMRMLYNKLEDITSAPLSSSCSATTEAENDHSAPSSTAVADTSRASATFSQSAAMPNDGFSVSDSARSAMTVAKSESILEINQSPSASSYPPPLVDTFQHRVGNRHS</sequence>
<dbReference type="GO" id="GO:0046966">
    <property type="term" value="F:nuclear thyroid hormone receptor binding"/>
    <property type="evidence" value="ECO:0007669"/>
    <property type="project" value="TreeGrafter"/>
</dbReference>
<comment type="similarity">
    <text evidence="2 9">Belongs to the Mediator complex subunit 1 family.</text>
</comment>
<evidence type="ECO:0000256" key="2">
    <source>
        <dbReference type="ARBA" id="ARBA00006210"/>
    </source>
</evidence>
<evidence type="ECO:0000313" key="13">
    <source>
        <dbReference type="Proteomes" id="UP000472276"/>
    </source>
</evidence>
<keyword evidence="7 9" id="KW-0539">Nucleus</keyword>